<sequence>MSSLKDQLSQIASQTQGIALDRKKRQKIHSASLIFAPKVASAQDFEFIYDHTHEHFLELCSIDSRFEAFSNSLFAESSINLDRNTLSDEENKDLNTNINMFLLLASGKWHLSSTMYAMEWLVRRFQIHLHNVEYLIFCSIQHYQTTIFKKILNITKLPNNYSVPLGSFQRLENPTPNSSSLLKLFYDFEIRNNYFKYISKLLKHKLGSQSVYTFICVLSINLVSTYPNILQELIPGVLEISAKLLACKDSTWNEAQTAAHTMLLVLSKVDLNETIVFAAVETILTNLRSSSNIQKSGFITIGSLLQSLTGETKQFSLKLYKLIKEKYGSTISYYINTQELPINKLIIAYIRSIIRYDFQEGLENVIEVLKSSKNLSTFEKKSIIFDLINLSEIVNDKSILAPVFVYLISTNELLVVECLSSLNISPEIFEIRLTTSLFNDSDKMGSDNAEEVLKKINSSKVIGAMTEVEPYKQWESKNSQFIFTKKESLLATKSSDFNKLLSLFVEALGKKYSTKQFLESFFTNFESRITFLIRVLASPAAPSALKLLIVENLTRISGSISKDVNLFTLVPVLVCSLEDKSKAVKESVCKYLRNHVLKRCLNENFFMLNSIYGDNKKISVFEPKHCDKWLRHFLDNYFVDSDSLSEFCIIKKTESMDIAFWADQCQTNDLEFCLSTILKIITSYKHYNSTYSELLTPILQKYLENREIIKTICIEEKTNFNEIEQNIVNIVSKNEKNEKNINFLISALNSDSETLSNIVINRLLKIFTSLKFNTKIKIINNIVDITVKNPELLNYDSLSLLQTLNIDCDVFASILNFNKITMDESEDVQQQHLLKKRRRRSSASVKNALQKDEVTQLAEIYLKKITIVIEAIDGNKNLKNINEQFLAAMFNHLNDLETLDNDGGLPILYAQEILCSCLLKSINLLKEQQQQTQKQKTKLHSLRPDILVSAIRSSPSPQVQNKLLMVISALASLSPEIILHSVMPIFTFMGSHSIKQDDEFTTNVVQNTIKAVIPALLNNSQNKQQEIEFLLSSFVAAFNHVPKHRRVKLFTTLVQTLNAENSIPPFLFLIGEQYYNANNNFKLAEGKEIITFVKNFTNNFSAEQQLKSILEFLNLIKILPIITGSSHDNVEVLKKVKSDMLKRSLFSSNILRMNEPEFINFRKSLLNFLSGIISETDADYYNNGSLKLRIMGSLLEGNENIKHIVSTITKSVLEMINEIDHHLSNIKIKPLKVNKKLLKAKRQSSSATSSSKSGSEDNELSKHEIISDCKTVLFEILSDVLALLTINDYTEAVIPLMSNEQDEQIRYHLTLKLSKRFSYEPVGETVEIINKVIEVLFANLADTTSSSEIIYVSLNALSFAINKYKETLAPILPKALEIGVEKLNGEFNDSVAIASLSVINICIQLLGIKSIQYYSKIVPKALSISDDLQNETLVIKNKLVKEELQLSVLLLFATILKKIPMFATSNLQAILISIMYSYNVKEEIRLNIVKILLENVDLKEVLIRLYKIWQVGTFTTSTDKPNGIQSMALSIYLSTLEKAVELMDKKTCKLQAATFFKLLINLFEFRSYSSFDNNSINKIESMVHTIAHNFVLKINDQMFRPLFAFLVKWAFLEQLRSILTSYFTYILDETNELLLSMTEDYDVKNINLRRLIIIGFGLSFKYDKDEYWRSSSRFEMVCPTIISQLKNIEPPLGKYLAKTIGALAQCNSMAEEHNKIMQKQIMKHMKVNCRSNEKLWAIRSIKLIYAKVGESWLILLPQLVPIVAELLEDDDETIEAEVRTGLVRVFENVLGEPFDKYLD</sequence>
<evidence type="ECO:0000259" key="9">
    <source>
        <dbReference type="SMART" id="SM01036"/>
    </source>
</evidence>
<comment type="caution">
    <text evidence="10">The sequence shown here is derived from an EMBL/GenBank/DDBJ whole genome shotgun (WGS) entry which is preliminary data.</text>
</comment>
<evidence type="ECO:0000256" key="4">
    <source>
        <dbReference type="ARBA" id="ARBA00022517"/>
    </source>
</evidence>
<comment type="subunit">
    <text evidence="8">Component of the ribosomal small subunit (SSU) processome.</text>
</comment>
<name>A0A1B7T9S3_9ASCO</name>
<dbReference type="SUPFAM" id="SSF48371">
    <property type="entry name" value="ARM repeat"/>
    <property type="match status" value="1"/>
</dbReference>
<dbReference type="GO" id="GO:0034455">
    <property type="term" value="C:t-UTP complex"/>
    <property type="evidence" value="ECO:0007669"/>
    <property type="project" value="TreeGrafter"/>
</dbReference>
<evidence type="ECO:0000313" key="10">
    <source>
        <dbReference type="EMBL" id="OBA25458.1"/>
    </source>
</evidence>
<protein>
    <recommendedName>
        <fullName evidence="3 8">U3 small nucleolar RNA-associated protein 10</fullName>
    </recommendedName>
</protein>
<dbReference type="PANTHER" id="PTHR13457:SF1">
    <property type="entry name" value="HEAT REPEAT-CONTAINING PROTEIN 1"/>
    <property type="match status" value="1"/>
</dbReference>
<feature type="domain" description="BP28 C-terminal" evidence="9">
    <location>
        <begin position="1545"/>
        <end position="1667"/>
    </location>
</feature>
<keyword evidence="11" id="KW-1185">Reference proteome</keyword>
<dbReference type="OrthoDB" id="31183at2759"/>
<keyword evidence="7 8" id="KW-0687">Ribonucleoprotein</keyword>
<evidence type="ECO:0000256" key="6">
    <source>
        <dbReference type="ARBA" id="ARBA00023242"/>
    </source>
</evidence>
<comment type="subcellular location">
    <subcellularLocation>
        <location evidence="1 8">Nucleus</location>
        <location evidence="1 8">Nucleolus</location>
    </subcellularLocation>
</comment>
<dbReference type="GO" id="GO:0030515">
    <property type="term" value="F:snoRNA binding"/>
    <property type="evidence" value="ECO:0007669"/>
    <property type="project" value="TreeGrafter"/>
</dbReference>
<dbReference type="PANTHER" id="PTHR13457">
    <property type="entry name" value="BAP28"/>
    <property type="match status" value="1"/>
</dbReference>
<dbReference type="GO" id="GO:0000462">
    <property type="term" value="P:maturation of SSU-rRNA from tricistronic rRNA transcript (SSU-rRNA, 5.8S rRNA, LSU-rRNA)"/>
    <property type="evidence" value="ECO:0007669"/>
    <property type="project" value="TreeGrafter"/>
</dbReference>
<accession>A0A1B7T9S3</accession>
<dbReference type="GO" id="GO:0030686">
    <property type="term" value="C:90S preribosome"/>
    <property type="evidence" value="ECO:0007669"/>
    <property type="project" value="TreeGrafter"/>
</dbReference>
<evidence type="ECO:0000256" key="7">
    <source>
        <dbReference type="ARBA" id="ARBA00023274"/>
    </source>
</evidence>
<comment type="function">
    <text evidence="8">Involved in nucleolar processing of pre-18S ribosomal RNA.</text>
</comment>
<dbReference type="InterPro" id="IPR016024">
    <property type="entry name" value="ARM-type_fold"/>
</dbReference>
<dbReference type="EMBL" id="LXPE01000096">
    <property type="protein sequence ID" value="OBA25458.1"/>
    <property type="molecule type" value="Genomic_DNA"/>
</dbReference>
<dbReference type="Pfam" id="PF23243">
    <property type="entry name" value="HEAT_HEATR1"/>
    <property type="match status" value="1"/>
</dbReference>
<dbReference type="InterPro" id="IPR056473">
    <property type="entry name" value="HEAT_Utp10/HEAT1"/>
</dbReference>
<reference evidence="11" key="1">
    <citation type="journal article" date="2016" name="Proc. Natl. Acad. Sci. U.S.A.">
        <title>Comparative genomics of biotechnologically important yeasts.</title>
        <authorList>
            <person name="Riley R."/>
            <person name="Haridas S."/>
            <person name="Wolfe K.H."/>
            <person name="Lopes M.R."/>
            <person name="Hittinger C.T."/>
            <person name="Goeker M."/>
            <person name="Salamov A.A."/>
            <person name="Wisecaver J.H."/>
            <person name="Long T.M."/>
            <person name="Calvey C.H."/>
            <person name="Aerts A.L."/>
            <person name="Barry K.W."/>
            <person name="Choi C."/>
            <person name="Clum A."/>
            <person name="Coughlan A.Y."/>
            <person name="Deshpande S."/>
            <person name="Douglass A.P."/>
            <person name="Hanson S.J."/>
            <person name="Klenk H.-P."/>
            <person name="LaButti K.M."/>
            <person name="Lapidus A."/>
            <person name="Lindquist E.A."/>
            <person name="Lipzen A.M."/>
            <person name="Meier-Kolthoff J.P."/>
            <person name="Ohm R.A."/>
            <person name="Otillar R.P."/>
            <person name="Pangilinan J.L."/>
            <person name="Peng Y."/>
            <person name="Rokas A."/>
            <person name="Rosa C.A."/>
            <person name="Scheuner C."/>
            <person name="Sibirny A.A."/>
            <person name="Slot J.C."/>
            <person name="Stielow J.B."/>
            <person name="Sun H."/>
            <person name="Kurtzman C.P."/>
            <person name="Blackwell M."/>
            <person name="Grigoriev I.V."/>
            <person name="Jeffries T.W."/>
        </authorList>
    </citation>
    <scope>NUCLEOTIDE SEQUENCE [LARGE SCALE GENOMIC DNA]</scope>
    <source>
        <strain evidence="11">NRRL Y-1626</strain>
    </source>
</reference>
<dbReference type="GO" id="GO:0032040">
    <property type="term" value="C:small-subunit processome"/>
    <property type="evidence" value="ECO:0007669"/>
    <property type="project" value="TreeGrafter"/>
</dbReference>
<evidence type="ECO:0000256" key="2">
    <source>
        <dbReference type="ARBA" id="ARBA00010559"/>
    </source>
</evidence>
<evidence type="ECO:0000313" key="11">
    <source>
        <dbReference type="Proteomes" id="UP000092321"/>
    </source>
</evidence>
<comment type="similarity">
    <text evidence="2 8">Belongs to the HEATR1/UTP10 family.</text>
</comment>
<proteinExistence type="inferred from homology"/>
<dbReference type="GO" id="GO:0045943">
    <property type="term" value="P:positive regulation of transcription by RNA polymerase I"/>
    <property type="evidence" value="ECO:0007669"/>
    <property type="project" value="TreeGrafter"/>
</dbReference>
<dbReference type="InterPro" id="IPR012954">
    <property type="entry name" value="BP28_C_dom"/>
</dbReference>
<organism evidence="10 11">
    <name type="scientific">Hanseniaspora valbyensis NRRL Y-1626</name>
    <dbReference type="NCBI Taxonomy" id="766949"/>
    <lineage>
        <taxon>Eukaryota</taxon>
        <taxon>Fungi</taxon>
        <taxon>Dikarya</taxon>
        <taxon>Ascomycota</taxon>
        <taxon>Saccharomycotina</taxon>
        <taxon>Saccharomycetes</taxon>
        <taxon>Saccharomycodales</taxon>
        <taxon>Saccharomycodaceae</taxon>
        <taxon>Hanseniaspora</taxon>
    </lineage>
</organism>
<dbReference type="Proteomes" id="UP000092321">
    <property type="component" value="Unassembled WGS sequence"/>
</dbReference>
<evidence type="ECO:0000256" key="3">
    <source>
        <dbReference type="ARBA" id="ARBA00015399"/>
    </source>
</evidence>
<gene>
    <name evidence="10" type="ORF">HANVADRAFT_53918</name>
</gene>
<dbReference type="SMART" id="SM01036">
    <property type="entry name" value="BP28CT"/>
    <property type="match status" value="1"/>
</dbReference>
<keyword evidence="5 8" id="KW-0698">rRNA processing</keyword>
<evidence type="ECO:0000256" key="8">
    <source>
        <dbReference type="RuleBase" id="RU367065"/>
    </source>
</evidence>
<dbReference type="Pfam" id="PF08146">
    <property type="entry name" value="BP28CT"/>
    <property type="match status" value="2"/>
</dbReference>
<keyword evidence="6 8" id="KW-0539">Nucleus</keyword>
<dbReference type="InterPro" id="IPR040191">
    <property type="entry name" value="UTP10"/>
</dbReference>
<evidence type="ECO:0000256" key="5">
    <source>
        <dbReference type="ARBA" id="ARBA00022552"/>
    </source>
</evidence>
<evidence type="ECO:0000256" key="1">
    <source>
        <dbReference type="ARBA" id="ARBA00004604"/>
    </source>
</evidence>
<keyword evidence="4 8" id="KW-0690">Ribosome biogenesis</keyword>